<dbReference type="InterPro" id="IPR027417">
    <property type="entry name" value="P-loop_NTPase"/>
</dbReference>
<dbReference type="PROSITE" id="PS00675">
    <property type="entry name" value="SIGMA54_INTERACT_1"/>
    <property type="match status" value="1"/>
</dbReference>
<feature type="domain" description="Sigma-54 factor interaction" evidence="8">
    <location>
        <begin position="319"/>
        <end position="548"/>
    </location>
</feature>
<dbReference type="Gene3D" id="1.10.10.60">
    <property type="entry name" value="Homeodomain-like"/>
    <property type="match status" value="1"/>
</dbReference>
<dbReference type="EMBL" id="CP089984">
    <property type="protein sequence ID" value="WXB12425.1"/>
    <property type="molecule type" value="Genomic_DNA"/>
</dbReference>
<dbReference type="SMART" id="SM00382">
    <property type="entry name" value="AAA"/>
    <property type="match status" value="1"/>
</dbReference>
<dbReference type="Pfam" id="PF02954">
    <property type="entry name" value="HTH_8"/>
    <property type="match status" value="1"/>
</dbReference>
<dbReference type="Pfam" id="PF00158">
    <property type="entry name" value="Sigma54_activat"/>
    <property type="match status" value="1"/>
</dbReference>
<sequence length="631" mass="68917">MFSLFKPVSTIGRALGNDVAVPTQGIAETHAQILFDGRDFNLEEVDRSGEILINGKKKRRARLVHGDRLTLGDAELQFSVFDEPRTEPEGGAGARERGAPEATDTTLAGVRKLFEFSEKLMTQKGLDELLDTMLDLVLEVTGGEKGLILLLDDALGPAGAASAPPLEKPGAASGAPTGDKADSRRPVVRASRHIRREAIGTAPNLVSDSIVRKVLESGRPIIVSDALSDAQFGSSESVLALRVSSVMCAPLMAQGHVIGAMYVGNDRVKGLFERSQLDVLSIFAGQASLILQNAMLLSALRADKDRLSAELKDKRFGEIIGVCPSMLEVFRKLQKVATTDISVLITGETGTGKELIAREVHRRSNRANQPFVVINCGAIPENLIESELFGHIKGAFTGAVASRPGKFQVADKGTLFLDEIGELPLNLQVKLLRALQERVVFRVGDSRPEKVDIRVVAATNRVLEEEIRAGRFREDLYYRLNVVNIYLPALRERGDDVLIIAKALLSKYADELASKIVGFTPQALAAIKKHTWPGNIRQLENRIKKALVLCEKTLLGPEDLDLVENAENPILPLEKAKEEFQRKYVLEVLERNNGNRTQTARDLGVDPRTIFRYLEREANPIPSGAGGGNDK</sequence>
<dbReference type="InterPro" id="IPR003018">
    <property type="entry name" value="GAF"/>
</dbReference>
<dbReference type="InterPro" id="IPR000253">
    <property type="entry name" value="FHA_dom"/>
</dbReference>
<evidence type="ECO:0000256" key="1">
    <source>
        <dbReference type="ARBA" id="ARBA00022741"/>
    </source>
</evidence>
<dbReference type="Gene3D" id="3.30.450.40">
    <property type="match status" value="1"/>
</dbReference>
<organism evidence="9 10">
    <name type="scientific">Pendulispora albinea</name>
    <dbReference type="NCBI Taxonomy" id="2741071"/>
    <lineage>
        <taxon>Bacteria</taxon>
        <taxon>Pseudomonadati</taxon>
        <taxon>Myxococcota</taxon>
        <taxon>Myxococcia</taxon>
        <taxon>Myxococcales</taxon>
        <taxon>Sorangiineae</taxon>
        <taxon>Pendulisporaceae</taxon>
        <taxon>Pendulispora</taxon>
    </lineage>
</organism>
<evidence type="ECO:0000256" key="4">
    <source>
        <dbReference type="ARBA" id="ARBA00023125"/>
    </source>
</evidence>
<dbReference type="PROSITE" id="PS50006">
    <property type="entry name" value="FHA_DOMAIN"/>
    <property type="match status" value="1"/>
</dbReference>
<dbReference type="InterPro" id="IPR002078">
    <property type="entry name" value="Sigma_54_int"/>
</dbReference>
<keyword evidence="10" id="KW-1185">Reference proteome</keyword>
<dbReference type="RefSeq" id="WP_394822047.1">
    <property type="nucleotide sequence ID" value="NZ_CP089984.1"/>
</dbReference>
<feature type="region of interest" description="Disordered" evidence="6">
    <location>
        <begin position="83"/>
        <end position="103"/>
    </location>
</feature>
<keyword evidence="2" id="KW-0067">ATP-binding</keyword>
<name>A0ABZ2LNV7_9BACT</name>
<evidence type="ECO:0000256" key="3">
    <source>
        <dbReference type="ARBA" id="ARBA00023015"/>
    </source>
</evidence>
<dbReference type="SUPFAM" id="SSF49879">
    <property type="entry name" value="SMAD/FHA domain"/>
    <property type="match status" value="1"/>
</dbReference>
<evidence type="ECO:0000313" key="10">
    <source>
        <dbReference type="Proteomes" id="UP001370348"/>
    </source>
</evidence>
<keyword evidence="5" id="KW-0804">Transcription</keyword>
<dbReference type="InterPro" id="IPR008984">
    <property type="entry name" value="SMAD_FHA_dom_sf"/>
</dbReference>
<keyword evidence="3" id="KW-0805">Transcription regulation</keyword>
<dbReference type="Pfam" id="PF00498">
    <property type="entry name" value="FHA"/>
    <property type="match status" value="1"/>
</dbReference>
<proteinExistence type="predicted"/>
<evidence type="ECO:0000256" key="2">
    <source>
        <dbReference type="ARBA" id="ARBA00022840"/>
    </source>
</evidence>
<dbReference type="SUPFAM" id="SSF52540">
    <property type="entry name" value="P-loop containing nucleoside triphosphate hydrolases"/>
    <property type="match status" value="1"/>
</dbReference>
<dbReference type="InterPro" id="IPR009057">
    <property type="entry name" value="Homeodomain-like_sf"/>
</dbReference>
<evidence type="ECO:0000259" key="7">
    <source>
        <dbReference type="PROSITE" id="PS50006"/>
    </source>
</evidence>
<dbReference type="Gene3D" id="3.40.50.300">
    <property type="entry name" value="P-loop containing nucleotide triphosphate hydrolases"/>
    <property type="match status" value="1"/>
</dbReference>
<evidence type="ECO:0000259" key="8">
    <source>
        <dbReference type="PROSITE" id="PS50045"/>
    </source>
</evidence>
<protein>
    <submittedName>
        <fullName evidence="9">Sigma 54-interacting transcriptional regulator</fullName>
    </submittedName>
</protein>
<feature type="compositionally biased region" description="Basic and acidic residues" evidence="6">
    <location>
        <begin position="83"/>
        <end position="99"/>
    </location>
</feature>
<dbReference type="InterPro" id="IPR029016">
    <property type="entry name" value="GAF-like_dom_sf"/>
</dbReference>
<evidence type="ECO:0000256" key="6">
    <source>
        <dbReference type="SAM" id="MobiDB-lite"/>
    </source>
</evidence>
<feature type="region of interest" description="Disordered" evidence="6">
    <location>
        <begin position="160"/>
        <end position="187"/>
    </location>
</feature>
<dbReference type="Pfam" id="PF25601">
    <property type="entry name" value="AAA_lid_14"/>
    <property type="match status" value="1"/>
</dbReference>
<dbReference type="CDD" id="cd00060">
    <property type="entry name" value="FHA"/>
    <property type="match status" value="1"/>
</dbReference>
<dbReference type="Pfam" id="PF13185">
    <property type="entry name" value="GAF_2"/>
    <property type="match status" value="1"/>
</dbReference>
<dbReference type="PROSITE" id="PS00676">
    <property type="entry name" value="SIGMA54_INTERACT_2"/>
    <property type="match status" value="1"/>
</dbReference>
<dbReference type="InterPro" id="IPR002197">
    <property type="entry name" value="HTH_Fis"/>
</dbReference>
<dbReference type="Gene3D" id="2.60.200.20">
    <property type="match status" value="1"/>
</dbReference>
<dbReference type="Proteomes" id="UP001370348">
    <property type="component" value="Chromosome"/>
</dbReference>
<dbReference type="SUPFAM" id="SSF55781">
    <property type="entry name" value="GAF domain-like"/>
    <property type="match status" value="1"/>
</dbReference>
<dbReference type="InterPro" id="IPR025662">
    <property type="entry name" value="Sigma_54_int_dom_ATP-bd_1"/>
</dbReference>
<dbReference type="SMART" id="SM00065">
    <property type="entry name" value="GAF"/>
    <property type="match status" value="1"/>
</dbReference>
<dbReference type="InterPro" id="IPR058031">
    <property type="entry name" value="AAA_lid_NorR"/>
</dbReference>
<dbReference type="InterPro" id="IPR025943">
    <property type="entry name" value="Sigma_54_int_dom_ATP-bd_2"/>
</dbReference>
<gene>
    <name evidence="9" type="ORF">LZC94_31830</name>
</gene>
<keyword evidence="4" id="KW-0238">DNA-binding</keyword>
<dbReference type="InterPro" id="IPR003593">
    <property type="entry name" value="AAA+_ATPase"/>
</dbReference>
<dbReference type="PANTHER" id="PTHR32071">
    <property type="entry name" value="TRANSCRIPTIONAL REGULATORY PROTEIN"/>
    <property type="match status" value="1"/>
</dbReference>
<dbReference type="PROSITE" id="PS00688">
    <property type="entry name" value="SIGMA54_INTERACT_3"/>
    <property type="match status" value="1"/>
</dbReference>
<accession>A0ABZ2LNV7</accession>
<dbReference type="InterPro" id="IPR025944">
    <property type="entry name" value="Sigma_54_int_dom_CS"/>
</dbReference>
<dbReference type="Gene3D" id="1.10.8.60">
    <property type="match status" value="1"/>
</dbReference>
<evidence type="ECO:0000256" key="5">
    <source>
        <dbReference type="ARBA" id="ARBA00023163"/>
    </source>
</evidence>
<feature type="domain" description="FHA" evidence="7">
    <location>
        <begin position="9"/>
        <end position="58"/>
    </location>
</feature>
<dbReference type="CDD" id="cd00009">
    <property type="entry name" value="AAA"/>
    <property type="match status" value="1"/>
</dbReference>
<evidence type="ECO:0000313" key="9">
    <source>
        <dbReference type="EMBL" id="WXB12425.1"/>
    </source>
</evidence>
<dbReference type="SUPFAM" id="SSF46689">
    <property type="entry name" value="Homeodomain-like"/>
    <property type="match status" value="1"/>
</dbReference>
<reference evidence="9 10" key="1">
    <citation type="submission" date="2021-12" db="EMBL/GenBank/DDBJ databases">
        <title>Discovery of the Pendulisporaceae a myxobacterial family with distinct sporulation behavior and unique specialized metabolism.</title>
        <authorList>
            <person name="Garcia R."/>
            <person name="Popoff A."/>
            <person name="Bader C.D."/>
            <person name="Loehr J."/>
            <person name="Walesch S."/>
            <person name="Walt C."/>
            <person name="Boldt J."/>
            <person name="Bunk B."/>
            <person name="Haeckl F.J.F.P.J."/>
            <person name="Gunesch A.P."/>
            <person name="Birkelbach J."/>
            <person name="Nuebel U."/>
            <person name="Pietschmann T."/>
            <person name="Bach T."/>
            <person name="Mueller R."/>
        </authorList>
    </citation>
    <scope>NUCLEOTIDE SEQUENCE [LARGE SCALE GENOMIC DNA]</scope>
    <source>
        <strain evidence="9 10">MSr11954</strain>
    </source>
</reference>
<dbReference type="PROSITE" id="PS50045">
    <property type="entry name" value="SIGMA54_INTERACT_4"/>
    <property type="match status" value="1"/>
</dbReference>
<keyword evidence="1" id="KW-0547">Nucleotide-binding</keyword>